<dbReference type="SMART" id="SM00448">
    <property type="entry name" value="REC"/>
    <property type="match status" value="2"/>
</dbReference>
<evidence type="ECO:0000256" key="5">
    <source>
        <dbReference type="ARBA" id="ARBA00022606"/>
    </source>
</evidence>
<dbReference type="SMART" id="SM00911">
    <property type="entry name" value="HWE_HK"/>
    <property type="match status" value="1"/>
</dbReference>
<evidence type="ECO:0000313" key="21">
    <source>
        <dbReference type="Proteomes" id="UP000197153"/>
    </source>
</evidence>
<evidence type="ECO:0000256" key="8">
    <source>
        <dbReference type="ARBA" id="ARBA00022679"/>
    </source>
</evidence>
<dbReference type="Pfam" id="PF07536">
    <property type="entry name" value="HWE_HK"/>
    <property type="match status" value="1"/>
</dbReference>
<keyword evidence="17" id="KW-0175">Coiled coil</keyword>
<proteinExistence type="predicted"/>
<dbReference type="EMBL" id="CP022112">
    <property type="protein sequence ID" value="ASG24539.1"/>
    <property type="molecule type" value="Genomic_DNA"/>
</dbReference>
<dbReference type="GO" id="GO:0009881">
    <property type="term" value="F:photoreceptor activity"/>
    <property type="evidence" value="ECO:0007669"/>
    <property type="project" value="UniProtKB-KW"/>
</dbReference>
<dbReference type="Gene3D" id="3.30.450.20">
    <property type="entry name" value="PAS domain"/>
    <property type="match status" value="1"/>
</dbReference>
<reference evidence="20 21" key="1">
    <citation type="submission" date="2017-06" db="EMBL/GenBank/DDBJ databases">
        <title>Complete genome sequence of Nitrospirillum amazonense strain CBAmC, an endophytic nitrogen-fixing and plant growth-promoting bacterium, isolated from sugarcane.</title>
        <authorList>
            <person name="Schwab S."/>
            <person name="dos Santos Teixeira K.R."/>
            <person name="Simoes Araujo J.L."/>
            <person name="Soares Vidal M."/>
            <person name="Borges de Freitas H.R."/>
            <person name="Rivello Crivelaro A.L."/>
            <person name="Bueno de Camargo Nunes A."/>
            <person name="dos Santos C.M."/>
            <person name="Palmeira da Silva Rosa D."/>
            <person name="da Silva Padilha D."/>
            <person name="da Silva E."/>
            <person name="Araujo Terra L."/>
            <person name="Soares Mendes V."/>
            <person name="Farinelli L."/>
            <person name="Magalhaes Cruz L."/>
            <person name="Baldani J.I."/>
        </authorList>
    </citation>
    <scope>NUCLEOTIDE SEQUENCE [LARGE SCALE GENOMIC DNA]</scope>
    <source>
        <strain evidence="20 21">CBAmC</strain>
    </source>
</reference>
<evidence type="ECO:0000256" key="9">
    <source>
        <dbReference type="ARBA" id="ARBA00022737"/>
    </source>
</evidence>
<dbReference type="SUPFAM" id="SSF55874">
    <property type="entry name" value="ATPase domain of HSP90 chaperone/DNA topoisomerase II/histidine kinase"/>
    <property type="match status" value="1"/>
</dbReference>
<dbReference type="RefSeq" id="WP_088874963.1">
    <property type="nucleotide sequence ID" value="NZ_CP022112.1"/>
</dbReference>
<dbReference type="GO" id="GO:0005524">
    <property type="term" value="F:ATP binding"/>
    <property type="evidence" value="ECO:0007669"/>
    <property type="project" value="UniProtKB-KW"/>
</dbReference>
<evidence type="ECO:0000256" key="10">
    <source>
        <dbReference type="ARBA" id="ARBA00022741"/>
    </source>
</evidence>
<evidence type="ECO:0000259" key="18">
    <source>
        <dbReference type="PROSITE" id="PS50110"/>
    </source>
</evidence>
<evidence type="ECO:0000256" key="12">
    <source>
        <dbReference type="ARBA" id="ARBA00022840"/>
    </source>
</evidence>
<dbReference type="InterPro" id="IPR011102">
    <property type="entry name" value="Sig_transdc_His_kinase_HWE"/>
</dbReference>
<dbReference type="SMART" id="SM00086">
    <property type="entry name" value="PAC"/>
    <property type="match status" value="1"/>
</dbReference>
<dbReference type="InterPro" id="IPR011006">
    <property type="entry name" value="CheY-like_superfamily"/>
</dbReference>
<dbReference type="PANTHER" id="PTHR41523">
    <property type="entry name" value="TWO-COMPONENT SYSTEM SENSOR PROTEIN"/>
    <property type="match status" value="1"/>
</dbReference>
<dbReference type="SUPFAM" id="SSF55785">
    <property type="entry name" value="PYP-like sensor domain (PAS domain)"/>
    <property type="match status" value="1"/>
</dbReference>
<evidence type="ECO:0000256" key="16">
    <source>
        <dbReference type="PROSITE-ProRule" id="PRU00169"/>
    </source>
</evidence>
<dbReference type="PROSITE" id="PS50110">
    <property type="entry name" value="RESPONSE_REGULATORY"/>
    <property type="match status" value="2"/>
</dbReference>
<evidence type="ECO:0000256" key="4">
    <source>
        <dbReference type="ARBA" id="ARBA00022553"/>
    </source>
</evidence>
<evidence type="ECO:0000256" key="11">
    <source>
        <dbReference type="ARBA" id="ARBA00022777"/>
    </source>
</evidence>
<dbReference type="InterPro" id="IPR013655">
    <property type="entry name" value="PAS_fold_3"/>
</dbReference>
<evidence type="ECO:0000256" key="17">
    <source>
        <dbReference type="SAM" id="Coils"/>
    </source>
</evidence>
<keyword evidence="11" id="KW-0418">Kinase</keyword>
<feature type="modified residue" description="4-aspartylphosphate" evidence="16">
    <location>
        <position position="57"/>
    </location>
</feature>
<accession>A0A248K171</accession>
<protein>
    <recommendedName>
        <fullName evidence="2">histidine kinase</fullName>
        <ecNumber evidence="2">2.7.13.3</ecNumber>
    </recommendedName>
</protein>
<dbReference type="InterPro" id="IPR035965">
    <property type="entry name" value="PAS-like_dom_sf"/>
</dbReference>
<dbReference type="InterPro" id="IPR000014">
    <property type="entry name" value="PAS"/>
</dbReference>
<evidence type="ECO:0000259" key="19">
    <source>
        <dbReference type="PROSITE" id="PS50113"/>
    </source>
</evidence>
<dbReference type="NCBIfam" id="TIGR00229">
    <property type="entry name" value="sensory_box"/>
    <property type="match status" value="1"/>
</dbReference>
<keyword evidence="3" id="KW-0600">Photoreceptor protein</keyword>
<dbReference type="Pfam" id="PF00072">
    <property type="entry name" value="Response_reg"/>
    <property type="match status" value="2"/>
</dbReference>
<dbReference type="InterPro" id="IPR036890">
    <property type="entry name" value="HATPase_C_sf"/>
</dbReference>
<dbReference type="Gene3D" id="2.10.70.100">
    <property type="match status" value="1"/>
</dbReference>
<evidence type="ECO:0000256" key="7">
    <source>
        <dbReference type="ARBA" id="ARBA00022643"/>
    </source>
</evidence>
<keyword evidence="21" id="KW-1185">Reference proteome</keyword>
<feature type="domain" description="Response regulatory" evidence="18">
    <location>
        <begin position="506"/>
        <end position="616"/>
    </location>
</feature>
<dbReference type="GO" id="GO:0004673">
    <property type="term" value="F:protein histidine kinase activity"/>
    <property type="evidence" value="ECO:0007669"/>
    <property type="project" value="UniProtKB-EC"/>
</dbReference>
<keyword evidence="4 16" id="KW-0597">Phosphoprotein</keyword>
<organism evidence="20 21">
    <name type="scientific">Nitrospirillum viridazoti CBAmc</name>
    <dbReference type="NCBI Taxonomy" id="1441467"/>
    <lineage>
        <taxon>Bacteria</taxon>
        <taxon>Pseudomonadati</taxon>
        <taxon>Pseudomonadota</taxon>
        <taxon>Alphaproteobacteria</taxon>
        <taxon>Rhodospirillales</taxon>
        <taxon>Azospirillaceae</taxon>
        <taxon>Nitrospirillum</taxon>
        <taxon>Nitrospirillum viridazoti</taxon>
    </lineage>
</organism>
<dbReference type="InterPro" id="IPR001789">
    <property type="entry name" value="Sig_transdc_resp-reg_receiver"/>
</dbReference>
<keyword evidence="6" id="KW-0285">Flavoprotein</keyword>
<dbReference type="SUPFAM" id="SSF52172">
    <property type="entry name" value="CheY-like"/>
    <property type="match status" value="2"/>
</dbReference>
<evidence type="ECO:0000256" key="2">
    <source>
        <dbReference type="ARBA" id="ARBA00012438"/>
    </source>
</evidence>
<evidence type="ECO:0000256" key="14">
    <source>
        <dbReference type="ARBA" id="ARBA00023026"/>
    </source>
</evidence>
<feature type="domain" description="Response regulatory" evidence="18">
    <location>
        <begin position="8"/>
        <end position="125"/>
    </location>
</feature>
<dbReference type="PROSITE" id="PS50113">
    <property type="entry name" value="PAC"/>
    <property type="match status" value="1"/>
</dbReference>
<keyword evidence="15" id="KW-0675">Receptor</keyword>
<evidence type="ECO:0000256" key="6">
    <source>
        <dbReference type="ARBA" id="ARBA00022630"/>
    </source>
</evidence>
<gene>
    <name evidence="20" type="ORF">Y958_27120</name>
</gene>
<evidence type="ECO:0000256" key="1">
    <source>
        <dbReference type="ARBA" id="ARBA00000085"/>
    </source>
</evidence>
<dbReference type="Gene3D" id="3.40.50.2300">
    <property type="match status" value="2"/>
</dbReference>
<feature type="coiled-coil region" evidence="17">
    <location>
        <begin position="124"/>
        <end position="151"/>
    </location>
</feature>
<dbReference type="Pfam" id="PF08447">
    <property type="entry name" value="PAS_3"/>
    <property type="match status" value="1"/>
</dbReference>
<keyword evidence="5" id="KW-0716">Sensory transduction</keyword>
<dbReference type="InterPro" id="IPR000700">
    <property type="entry name" value="PAS-assoc_C"/>
</dbReference>
<dbReference type="InterPro" id="IPR001610">
    <property type="entry name" value="PAC"/>
</dbReference>
<evidence type="ECO:0000256" key="15">
    <source>
        <dbReference type="ARBA" id="ARBA00023170"/>
    </source>
</evidence>
<dbReference type="AlphaFoldDB" id="A0A248K171"/>
<feature type="domain" description="PAC" evidence="19">
    <location>
        <begin position="237"/>
        <end position="289"/>
    </location>
</feature>
<keyword evidence="14" id="KW-0843">Virulence</keyword>
<evidence type="ECO:0000256" key="3">
    <source>
        <dbReference type="ARBA" id="ARBA00022543"/>
    </source>
</evidence>
<name>A0A248K171_9PROT</name>
<keyword evidence="13" id="KW-0157">Chromophore</keyword>
<keyword evidence="12" id="KW-0067">ATP-binding</keyword>
<keyword evidence="9" id="KW-0677">Repeat</keyword>
<dbReference type="Gene3D" id="3.30.565.10">
    <property type="entry name" value="Histidine kinase-like ATPase, C-terminal domain"/>
    <property type="match status" value="1"/>
</dbReference>
<feature type="modified residue" description="4-aspartylphosphate" evidence="16">
    <location>
        <position position="556"/>
    </location>
</feature>
<evidence type="ECO:0000256" key="13">
    <source>
        <dbReference type="ARBA" id="ARBA00022991"/>
    </source>
</evidence>
<dbReference type="Proteomes" id="UP000197153">
    <property type="component" value="Chromosome 3"/>
</dbReference>
<keyword evidence="7" id="KW-0288">FMN</keyword>
<evidence type="ECO:0000313" key="20">
    <source>
        <dbReference type="EMBL" id="ASG24539.1"/>
    </source>
</evidence>
<dbReference type="GO" id="GO:0000160">
    <property type="term" value="P:phosphorelay signal transduction system"/>
    <property type="evidence" value="ECO:0007669"/>
    <property type="project" value="InterPro"/>
</dbReference>
<dbReference type="PANTHER" id="PTHR41523:SF8">
    <property type="entry name" value="ETHYLENE RESPONSE SENSOR PROTEIN"/>
    <property type="match status" value="1"/>
</dbReference>
<dbReference type="EC" id="2.7.13.3" evidence="2"/>
<dbReference type="KEGG" id="nao:Y958_27120"/>
<dbReference type="CDD" id="cd00130">
    <property type="entry name" value="PAS"/>
    <property type="match status" value="1"/>
</dbReference>
<keyword evidence="10" id="KW-0547">Nucleotide-binding</keyword>
<sequence length="636" mass="69408">MDVTPKANILLVDDQPAKLLSYEVILSELGENLIKAGSAREALEHLLRHDIAVILVDVCMPDLDGFQLAEMIRSHPRFEKTAMIFISAVMMSDVDRLRGYEAGAVDYVPVPVVPEVLRAKVRIFVELHRKTRQLEQLNAELERRVAERTADLEHTAARLQQSERRRSLALAAGGMGSWDWNADTDELMWDDAQHRIFGTDPARFAVTAASAWALFHPEDREAQIRAIRQAATTGQRYGEEFRIIRPDGAIRWCFAAAAPTGDANGRPRRLSGVTLDITERKDAEARQMMLAREVDHRAKNALAVVQSVLRLTRAPSVPEFVEAVEGRIGAIAWVHTLLSNSRWQGAELVRLVREEMAPYQSGDMPRVVFDGPDVMLLPATAQSLALSIHELATNAAKYGSLSVPTGSVRLTWHSRADVLTLTWRETGGPSATLPRSRGFGIRAITESVERQLSGRVEMNWLPTGLVCTFSIPMSEVGKLVADDAAPVAPPAPEPAAPAHHLPPGRRVLVVDDEAMVAMMMEQALLDLGMTVAGPVGTLPQALVLAKAGGIDCAILDVNLQGTPIYPVADLLTDAGVPFIFLTGYDKVTMDGRYHGVPVLQKPVRLSDLERALLTLIGTAASPPVRVFATGQVASLA</sequence>
<comment type="catalytic activity">
    <reaction evidence="1">
        <text>ATP + protein L-histidine = ADP + protein N-phospho-L-histidine.</text>
        <dbReference type="EC" id="2.7.13.3"/>
    </reaction>
</comment>
<keyword evidence="8" id="KW-0808">Transferase</keyword>